<dbReference type="OrthoDB" id="5652914at2"/>
<protein>
    <recommendedName>
        <fullName evidence="1">OTU domain-containing protein</fullName>
    </recommendedName>
</protein>
<reference evidence="3" key="2">
    <citation type="journal article" date="2016" name="Genome Announc.">
        <title>Draft Genome Sequences of Two Novel Amoeba-Resistant Intranuclear Bacteria, 'Candidatus Berkiella cookevillensis' and 'Candidatus Berkiella aquae'.</title>
        <authorList>
            <person name="Mehari Y.T."/>
            <person name="Arivett B.A."/>
            <person name="Farone A.L."/>
            <person name="Gunderson J.H."/>
            <person name="Farone M.B."/>
        </authorList>
    </citation>
    <scope>NUCLEOTIDE SEQUENCE</scope>
    <source>
        <strain evidence="3">CC99</strain>
    </source>
</reference>
<dbReference type="EMBL" id="LKHV01000002">
    <property type="protein sequence ID" value="KRG19473.1"/>
    <property type="molecule type" value="Genomic_DNA"/>
</dbReference>
<evidence type="ECO:0000313" key="4">
    <source>
        <dbReference type="Proteomes" id="UP000051494"/>
    </source>
</evidence>
<dbReference type="InterPro" id="IPR003323">
    <property type="entry name" value="OTU_dom"/>
</dbReference>
<keyword evidence="4" id="KW-1185">Reference proteome</keyword>
<evidence type="ECO:0000313" key="2">
    <source>
        <dbReference type="EMBL" id="KRG19473.1"/>
    </source>
</evidence>
<dbReference type="AlphaFoldDB" id="A0A0Q9YSH4"/>
<evidence type="ECO:0000259" key="1">
    <source>
        <dbReference type="PROSITE" id="PS50802"/>
    </source>
</evidence>
<proteinExistence type="predicted"/>
<name>A0A0Q9YSH4_9GAMM</name>
<reference evidence="2" key="1">
    <citation type="submission" date="2015-09" db="EMBL/GenBank/DDBJ databases">
        <title>Draft Genome Sequences of Two Novel Amoeba-resistant Intranuclear Bacteria, Candidatus Berkiella cookevillensis and Candidatus Berkiella aquae.</title>
        <authorList>
            <person name="Mehari Y.T."/>
            <person name="Arivett B.A."/>
            <person name="Farone A.L."/>
            <person name="Gunderson J.H."/>
            <person name="Farone M.B."/>
        </authorList>
    </citation>
    <scope>NUCLEOTIDE SEQUENCE [LARGE SCALE GENOMIC DNA]</scope>
    <source>
        <strain evidence="2">CC99</strain>
    </source>
</reference>
<gene>
    <name evidence="3" type="ORF">CC99x_000980</name>
    <name evidence="2" type="ORF">CC99x_00485</name>
</gene>
<dbReference type="RefSeq" id="WP_057623298.1">
    <property type="nucleotide sequence ID" value="NZ_LKHV02000001.1"/>
</dbReference>
<feature type="domain" description="OTU" evidence="1">
    <location>
        <begin position="1"/>
        <end position="145"/>
    </location>
</feature>
<reference evidence="3" key="3">
    <citation type="submission" date="2021-06" db="EMBL/GenBank/DDBJ databases">
        <title>Genomic Description and Analysis of Intracellular Bacteria, Candidatus Berkiella cookevillensis and Candidatus Berkiella aquae.</title>
        <authorList>
            <person name="Kidane D.T."/>
            <person name="Mehari Y.T."/>
            <person name="Rice F.C."/>
            <person name="Arivett B.A."/>
            <person name="Farone A.L."/>
            <person name="Berk S.G."/>
            <person name="Farone M.B."/>
        </authorList>
    </citation>
    <scope>NUCLEOTIDE SEQUENCE</scope>
    <source>
        <strain evidence="3">CC99</strain>
    </source>
</reference>
<dbReference type="STRING" id="437022.CC99x_00485"/>
<comment type="caution">
    <text evidence="2">The sequence shown here is derived from an EMBL/GenBank/DDBJ whole genome shotgun (WGS) entry which is preliminary data.</text>
</comment>
<dbReference type="PROSITE" id="PS50802">
    <property type="entry name" value="OTU"/>
    <property type="match status" value="1"/>
</dbReference>
<dbReference type="Proteomes" id="UP000051494">
    <property type="component" value="Unassembled WGS sequence"/>
</dbReference>
<evidence type="ECO:0000313" key="3">
    <source>
        <dbReference type="EMBL" id="MCS5707469.1"/>
    </source>
</evidence>
<dbReference type="EMBL" id="LKHV02000001">
    <property type="protein sequence ID" value="MCS5707469.1"/>
    <property type="molecule type" value="Genomic_DNA"/>
</dbReference>
<accession>A0A0Q9YSH4</accession>
<organism evidence="2">
    <name type="scientific">Candidatus Berkiella cookevillensis</name>
    <dbReference type="NCBI Taxonomy" id="437022"/>
    <lineage>
        <taxon>Bacteria</taxon>
        <taxon>Pseudomonadati</taxon>
        <taxon>Pseudomonadota</taxon>
        <taxon>Gammaproteobacteria</taxon>
        <taxon>Candidatus Berkiellales</taxon>
        <taxon>Candidatus Berkiellaceae</taxon>
        <taxon>Candidatus Berkiella</taxon>
    </lineage>
</organism>
<sequence>MPLLKNTGDGTCLFHTISVSLYEALFNDTLALDEKKEGFDAFLQHFASFHPNFKPTTIENLKRWLNQYCNSVRDIELLISPVLRVWYEHTHNGIALKDALEQLPMRRHICETSTALTWLCDQFGFNLDLETDHGVEDHYDILGPQPGPRLTIKHSNNNHFDAHVSHEFMQHFKHRKDSIILTHYNGKVDGAYTHRHNPLPAVEHTIEEIAQAAIAPRDFYRELKHMQRALQQKAMQLEPAEQDRNKAIYEFNLVEDAHIPDQATLVLMYDLLLEEAKILEHAEQVVEAKQHSLRNI</sequence>